<protein>
    <submittedName>
        <fullName evidence="1">33614_t:CDS:1</fullName>
    </submittedName>
</protein>
<sequence length="42" mass="4969">NEERLESNNKDQDNRLNKYIMLINYLVYRLQVGCSGEALTLH</sequence>
<proteinExistence type="predicted"/>
<gene>
    <name evidence="1" type="ORF">RPERSI_LOCUS31617</name>
</gene>
<feature type="non-terminal residue" evidence="1">
    <location>
        <position position="42"/>
    </location>
</feature>
<evidence type="ECO:0000313" key="2">
    <source>
        <dbReference type="Proteomes" id="UP000789920"/>
    </source>
</evidence>
<accession>A0ACA9SK89</accession>
<reference evidence="1" key="1">
    <citation type="submission" date="2021-06" db="EMBL/GenBank/DDBJ databases">
        <authorList>
            <person name="Kallberg Y."/>
            <person name="Tangrot J."/>
            <person name="Rosling A."/>
        </authorList>
    </citation>
    <scope>NUCLEOTIDE SEQUENCE</scope>
    <source>
        <strain evidence="1">MA461A</strain>
    </source>
</reference>
<comment type="caution">
    <text evidence="1">The sequence shown here is derived from an EMBL/GenBank/DDBJ whole genome shotgun (WGS) entry which is preliminary data.</text>
</comment>
<organism evidence="1 2">
    <name type="scientific">Racocetra persica</name>
    <dbReference type="NCBI Taxonomy" id="160502"/>
    <lineage>
        <taxon>Eukaryota</taxon>
        <taxon>Fungi</taxon>
        <taxon>Fungi incertae sedis</taxon>
        <taxon>Mucoromycota</taxon>
        <taxon>Glomeromycotina</taxon>
        <taxon>Glomeromycetes</taxon>
        <taxon>Diversisporales</taxon>
        <taxon>Gigasporaceae</taxon>
        <taxon>Racocetra</taxon>
    </lineage>
</organism>
<keyword evidence="2" id="KW-1185">Reference proteome</keyword>
<name>A0ACA9SK89_9GLOM</name>
<feature type="non-terminal residue" evidence="1">
    <location>
        <position position="1"/>
    </location>
</feature>
<evidence type="ECO:0000313" key="1">
    <source>
        <dbReference type="EMBL" id="CAG8840884.1"/>
    </source>
</evidence>
<dbReference type="Proteomes" id="UP000789920">
    <property type="component" value="Unassembled WGS sequence"/>
</dbReference>
<dbReference type="EMBL" id="CAJVQC010128147">
    <property type="protein sequence ID" value="CAG8840884.1"/>
    <property type="molecule type" value="Genomic_DNA"/>
</dbReference>